<sequence>MFLSQGAHACADRKDFMASEYTIRDLASEFEVTTRTIRFYEDQGLLMPERRGQHRIFSLRDRIRLRLILRGKRLGFSLAEIREIIDMYDEQPGEVGQLEHFLEKLEMRRADLQEKLNDIEMTLSELDAVEAVCRQRLTDMKKGKAAE</sequence>
<dbReference type="GO" id="GO:0003700">
    <property type="term" value="F:DNA-binding transcription factor activity"/>
    <property type="evidence" value="ECO:0007669"/>
    <property type="project" value="InterPro"/>
</dbReference>
<dbReference type="InterPro" id="IPR000551">
    <property type="entry name" value="MerR-type_HTH_dom"/>
</dbReference>
<dbReference type="Proteomes" id="UP000256845">
    <property type="component" value="Unassembled WGS sequence"/>
</dbReference>
<dbReference type="EMBL" id="QRDW01000002">
    <property type="protein sequence ID" value="RED52537.1"/>
    <property type="molecule type" value="Genomic_DNA"/>
</dbReference>
<comment type="caution">
    <text evidence="4">The sequence shown here is derived from an EMBL/GenBank/DDBJ whole genome shotgun (WGS) entry which is preliminary data.</text>
</comment>
<feature type="coiled-coil region" evidence="2">
    <location>
        <begin position="95"/>
        <end position="129"/>
    </location>
</feature>
<evidence type="ECO:0000313" key="4">
    <source>
        <dbReference type="EMBL" id="RED52537.1"/>
    </source>
</evidence>
<dbReference type="PANTHER" id="PTHR30204">
    <property type="entry name" value="REDOX-CYCLING DRUG-SENSING TRANSCRIPTIONAL ACTIVATOR SOXR"/>
    <property type="match status" value="1"/>
</dbReference>
<accession>A0A3D9HSS3</accession>
<organism evidence="4 5">
    <name type="scientific">Aestuariispira insulae</name>
    <dbReference type="NCBI Taxonomy" id="1461337"/>
    <lineage>
        <taxon>Bacteria</taxon>
        <taxon>Pseudomonadati</taxon>
        <taxon>Pseudomonadota</taxon>
        <taxon>Alphaproteobacteria</taxon>
        <taxon>Rhodospirillales</taxon>
        <taxon>Kiloniellaceae</taxon>
        <taxon>Aestuariispira</taxon>
    </lineage>
</organism>
<evidence type="ECO:0000256" key="1">
    <source>
        <dbReference type="ARBA" id="ARBA00023125"/>
    </source>
</evidence>
<evidence type="ECO:0000313" key="5">
    <source>
        <dbReference type="Proteomes" id="UP000256845"/>
    </source>
</evidence>
<dbReference type="GO" id="GO:0003677">
    <property type="term" value="F:DNA binding"/>
    <property type="evidence" value="ECO:0007669"/>
    <property type="project" value="UniProtKB-KW"/>
</dbReference>
<dbReference type="Gene3D" id="1.10.1660.10">
    <property type="match status" value="1"/>
</dbReference>
<keyword evidence="2" id="KW-0175">Coiled coil</keyword>
<evidence type="ECO:0000259" key="3">
    <source>
        <dbReference type="PROSITE" id="PS50937"/>
    </source>
</evidence>
<dbReference type="Pfam" id="PF13411">
    <property type="entry name" value="MerR_1"/>
    <property type="match status" value="1"/>
</dbReference>
<keyword evidence="1" id="KW-0238">DNA-binding</keyword>
<protein>
    <submittedName>
        <fullName evidence="4">MerR family transcriptional regulator</fullName>
    </submittedName>
</protein>
<proteinExistence type="predicted"/>
<dbReference type="SUPFAM" id="SSF46955">
    <property type="entry name" value="Putative DNA-binding domain"/>
    <property type="match status" value="1"/>
</dbReference>
<gene>
    <name evidence="4" type="ORF">DFP90_102560</name>
</gene>
<feature type="domain" description="HTH merR-type" evidence="3">
    <location>
        <begin position="20"/>
        <end position="87"/>
    </location>
</feature>
<evidence type="ECO:0000256" key="2">
    <source>
        <dbReference type="SAM" id="Coils"/>
    </source>
</evidence>
<keyword evidence="5" id="KW-1185">Reference proteome</keyword>
<reference evidence="4 5" key="1">
    <citation type="submission" date="2018-07" db="EMBL/GenBank/DDBJ databases">
        <title>Genomic Encyclopedia of Type Strains, Phase III (KMG-III): the genomes of soil and plant-associated and newly described type strains.</title>
        <authorList>
            <person name="Whitman W."/>
        </authorList>
    </citation>
    <scope>NUCLEOTIDE SEQUENCE [LARGE SCALE GENOMIC DNA]</scope>
    <source>
        <strain evidence="4 5">CECT 8488</strain>
    </source>
</reference>
<dbReference type="PROSITE" id="PS50937">
    <property type="entry name" value="HTH_MERR_2"/>
    <property type="match status" value="1"/>
</dbReference>
<dbReference type="AlphaFoldDB" id="A0A3D9HSS3"/>
<dbReference type="PANTHER" id="PTHR30204:SF58">
    <property type="entry name" value="HTH-TYPE TRANSCRIPTIONAL REGULATOR YFMP"/>
    <property type="match status" value="1"/>
</dbReference>
<dbReference type="CDD" id="cd04776">
    <property type="entry name" value="HTH_GnyR"/>
    <property type="match status" value="1"/>
</dbReference>
<dbReference type="InterPro" id="IPR047057">
    <property type="entry name" value="MerR_fam"/>
</dbReference>
<name>A0A3D9HSS3_9PROT</name>
<dbReference type="SMART" id="SM00422">
    <property type="entry name" value="HTH_MERR"/>
    <property type="match status" value="1"/>
</dbReference>
<dbReference type="InterPro" id="IPR009061">
    <property type="entry name" value="DNA-bd_dom_put_sf"/>
</dbReference>